<organism evidence="3 4">
    <name type="scientific">Chryseobacterium shigense</name>
    <dbReference type="NCBI Taxonomy" id="297244"/>
    <lineage>
        <taxon>Bacteria</taxon>
        <taxon>Pseudomonadati</taxon>
        <taxon>Bacteroidota</taxon>
        <taxon>Flavobacteriia</taxon>
        <taxon>Flavobacteriales</taxon>
        <taxon>Weeksellaceae</taxon>
        <taxon>Chryseobacterium group</taxon>
        <taxon>Chryseobacterium</taxon>
    </lineage>
</organism>
<sequence>LVIGGSPEWKLDFVPTSEGFYSFTENRYIYQYRDHLGNARVSFAKNSEGVLEVTDTNNYYPFGLNHIQGMISSSRLGGYYSYKYNGKELQETGMYDYGARMYMPDIGRWGVIDPLAETSRRWSPYNYAFNNPIRFIDPDGRQALDPGDRFKTLRSAATDFGKQYNGLSINYNVEVRTTFYKVTDTNGETYYSYTVPQTGTAGTSGEIDPNDVAKAAKGAEIVGDGHTHSGDTDVIKMDGKDYSSANEFSNRDIASYKNTLYDSNGKKEENAYGKPITGYVATPDGGLREYTPGVSNNSNSTKTDAAGVAVKNYDLPVTKDLPSDPASGSLRLNSISPTNMPNVPPKGFDPKQPKRY</sequence>
<evidence type="ECO:0000313" key="3">
    <source>
        <dbReference type="EMBL" id="SIS41972.1"/>
    </source>
</evidence>
<evidence type="ECO:0000259" key="2">
    <source>
        <dbReference type="Pfam" id="PF14220"/>
    </source>
</evidence>
<protein>
    <submittedName>
        <fullName evidence="3">RHS repeat-associated core domain-containing protein</fullName>
    </submittedName>
</protein>
<dbReference type="Proteomes" id="UP000186373">
    <property type="component" value="Unassembled WGS sequence"/>
</dbReference>
<dbReference type="InterPro" id="IPR025479">
    <property type="entry name" value="DUF4329"/>
</dbReference>
<evidence type="ECO:0000313" key="4">
    <source>
        <dbReference type="Proteomes" id="UP000186373"/>
    </source>
</evidence>
<dbReference type="AlphaFoldDB" id="A0A1N7IXY4"/>
<dbReference type="InterPro" id="IPR022385">
    <property type="entry name" value="Rhs_assc_core"/>
</dbReference>
<evidence type="ECO:0000256" key="1">
    <source>
        <dbReference type="SAM" id="MobiDB-lite"/>
    </source>
</evidence>
<keyword evidence="4" id="KW-1185">Reference proteome</keyword>
<dbReference type="Pfam" id="PF14220">
    <property type="entry name" value="DUF4329"/>
    <property type="match status" value="1"/>
</dbReference>
<gene>
    <name evidence="3" type="ORF">SAMN05421639_104744</name>
</gene>
<accession>A0A1N7IXY4</accession>
<proteinExistence type="predicted"/>
<dbReference type="InterPro" id="IPR050708">
    <property type="entry name" value="T6SS_VgrG/RHS"/>
</dbReference>
<dbReference type="PANTHER" id="PTHR32305">
    <property type="match status" value="1"/>
</dbReference>
<dbReference type="NCBIfam" id="TIGR03696">
    <property type="entry name" value="Rhs_assc_core"/>
    <property type="match status" value="1"/>
</dbReference>
<feature type="domain" description="DUF4329" evidence="2">
    <location>
        <begin position="155"/>
        <end position="293"/>
    </location>
</feature>
<feature type="region of interest" description="Disordered" evidence="1">
    <location>
        <begin position="283"/>
        <end position="356"/>
    </location>
</feature>
<feature type="compositionally biased region" description="Polar residues" evidence="1">
    <location>
        <begin position="293"/>
        <end position="303"/>
    </location>
</feature>
<dbReference type="EMBL" id="FTNY01000004">
    <property type="protein sequence ID" value="SIS41972.1"/>
    <property type="molecule type" value="Genomic_DNA"/>
</dbReference>
<dbReference type="RefSeq" id="WP_139325912.1">
    <property type="nucleotide sequence ID" value="NZ_FTNY01000004.1"/>
</dbReference>
<dbReference type="PANTHER" id="PTHR32305:SF15">
    <property type="entry name" value="PROTEIN RHSA-RELATED"/>
    <property type="match status" value="1"/>
</dbReference>
<feature type="compositionally biased region" description="Polar residues" evidence="1">
    <location>
        <begin position="330"/>
        <end position="341"/>
    </location>
</feature>
<reference evidence="4" key="1">
    <citation type="submission" date="2017-01" db="EMBL/GenBank/DDBJ databases">
        <authorList>
            <person name="Varghese N."/>
            <person name="Submissions S."/>
        </authorList>
    </citation>
    <scope>NUCLEOTIDE SEQUENCE [LARGE SCALE GENOMIC DNA]</scope>
    <source>
        <strain evidence="4">DSM 17126</strain>
    </source>
</reference>
<name>A0A1N7IXY4_9FLAO</name>
<dbReference type="Gene3D" id="2.180.10.10">
    <property type="entry name" value="RHS repeat-associated core"/>
    <property type="match status" value="1"/>
</dbReference>
<feature type="non-terminal residue" evidence="3">
    <location>
        <position position="1"/>
    </location>
</feature>